<reference evidence="2 3" key="1">
    <citation type="submission" date="2015-09" db="EMBL/GenBank/DDBJ databases">
        <authorList>
            <consortium name="Pathogen Informatics"/>
        </authorList>
    </citation>
    <scope>NUCLEOTIDE SEQUENCE [LARGE SCALE GENOMIC DNA]</scope>
    <source>
        <strain evidence="2 3">2789STDY5834846</strain>
    </source>
</reference>
<dbReference type="Proteomes" id="UP000095606">
    <property type="component" value="Unassembled WGS sequence"/>
</dbReference>
<evidence type="ECO:0000313" key="2">
    <source>
        <dbReference type="EMBL" id="CUO86511.1"/>
    </source>
</evidence>
<evidence type="ECO:0000313" key="3">
    <source>
        <dbReference type="Proteomes" id="UP000095606"/>
    </source>
</evidence>
<organism evidence="2 3">
    <name type="scientific">Bacteroides faecis</name>
    <dbReference type="NCBI Taxonomy" id="674529"/>
    <lineage>
        <taxon>Bacteria</taxon>
        <taxon>Pseudomonadati</taxon>
        <taxon>Bacteroidota</taxon>
        <taxon>Bacteroidia</taxon>
        <taxon>Bacteroidales</taxon>
        <taxon>Bacteroidaceae</taxon>
        <taxon>Bacteroides</taxon>
    </lineage>
</organism>
<dbReference type="GeneID" id="69588495"/>
<proteinExistence type="predicted"/>
<dbReference type="RefSeq" id="WP_055269125.1">
    <property type="nucleotide sequence ID" value="NZ_CAXKYA010000002.1"/>
</dbReference>
<dbReference type="EMBL" id="CZAE01000004">
    <property type="protein sequence ID" value="CUO86511.1"/>
    <property type="molecule type" value="Genomic_DNA"/>
</dbReference>
<dbReference type="Pfam" id="PF13274">
    <property type="entry name" value="SocA_Panacea"/>
    <property type="match status" value="1"/>
</dbReference>
<evidence type="ECO:0000259" key="1">
    <source>
        <dbReference type="Pfam" id="PF13274"/>
    </source>
</evidence>
<accession>A0A174IJF6</accession>
<feature type="domain" description="Antitoxin SocA-like Panacea" evidence="1">
    <location>
        <begin position="29"/>
        <end position="120"/>
    </location>
</feature>
<dbReference type="AlphaFoldDB" id="A0A174IJF6"/>
<dbReference type="InterPro" id="IPR025272">
    <property type="entry name" value="SocA_Panacea"/>
</dbReference>
<sequence>MAYKALDIANKIISKTDLEHGDTISNLKLQKMLYYQQGFHLAYFGTPLFDEDIVAWQYGPVVPSVYKEYKSFESNSISTSEEGISLSDDEEELFNNVYEEYNQFSAVALMKMTHEESPWKTTEINSVISRDKMAAFFKTQIEA</sequence>
<name>A0A174IJF6_9BACE</name>
<protein>
    <submittedName>
        <fullName evidence="2">Phage-associated protein</fullName>
    </submittedName>
</protein>
<gene>
    <name evidence="2" type="ORF">ERS852461_01323</name>
</gene>